<protein>
    <recommendedName>
        <fullName evidence="3">Lipoprotein</fullName>
    </recommendedName>
</protein>
<sequence length="140" mass="15596">MKKKSLIILSFSIVLISVLIIAFSLSKKTETNNQSTVESSSSVISANYRYPSLSKVKACQGADIQVLGKTQITTVLFQDKNIAVLSPESEEEIQLPIKVTDKEKNLFEIPELKYAPKSLKIGDTFGLAKKENSYFAYKEK</sequence>
<dbReference type="Proteomes" id="UP000194737">
    <property type="component" value="Unassembled WGS sequence"/>
</dbReference>
<dbReference type="EMBL" id="NGLB01000004">
    <property type="protein sequence ID" value="OTN94145.1"/>
    <property type="molecule type" value="Genomic_DNA"/>
</dbReference>
<gene>
    <name evidence="1" type="ORF">A5804_002819</name>
</gene>
<proteinExistence type="predicted"/>
<reference evidence="1 2" key="1">
    <citation type="submission" date="2017-05" db="EMBL/GenBank/DDBJ databases">
        <title>The Genome Sequence of Enterococcus faecium 6F2_DIV0138.</title>
        <authorList>
            <consortium name="The Broad Institute Genomics Platform"/>
            <consortium name="The Broad Institute Genomic Center for Infectious Diseases"/>
            <person name="Earl A."/>
            <person name="Manson A."/>
            <person name="Schwartman J."/>
            <person name="Gilmore M."/>
            <person name="Abouelleil A."/>
            <person name="Cao P."/>
            <person name="Chapman S."/>
            <person name="Cusick C."/>
            <person name="Shea T."/>
            <person name="Young S."/>
            <person name="Neafsey D."/>
            <person name="Nusbaum C."/>
            <person name="Birren B."/>
        </authorList>
    </citation>
    <scope>NUCLEOTIDE SEQUENCE [LARGE SCALE GENOMIC DNA]</scope>
    <source>
        <strain evidence="1 2">6F2_DIV0138</strain>
    </source>
</reference>
<evidence type="ECO:0000313" key="1">
    <source>
        <dbReference type="EMBL" id="OTN94145.1"/>
    </source>
</evidence>
<dbReference type="RefSeq" id="WP_086325235.1">
    <property type="nucleotide sequence ID" value="NZ_NGLB01000004.1"/>
</dbReference>
<evidence type="ECO:0000313" key="2">
    <source>
        <dbReference type="Proteomes" id="UP000194737"/>
    </source>
</evidence>
<organism evidence="1 2">
    <name type="scientific">Enterococcus faecium</name>
    <name type="common">Streptococcus faecium</name>
    <dbReference type="NCBI Taxonomy" id="1352"/>
    <lineage>
        <taxon>Bacteria</taxon>
        <taxon>Bacillati</taxon>
        <taxon>Bacillota</taxon>
        <taxon>Bacilli</taxon>
        <taxon>Lactobacillales</taxon>
        <taxon>Enterococcaceae</taxon>
        <taxon>Enterococcus</taxon>
    </lineage>
</organism>
<name>A0AB73ND47_ENTFC</name>
<accession>A0AB73ND47</accession>
<evidence type="ECO:0008006" key="3">
    <source>
        <dbReference type="Google" id="ProtNLM"/>
    </source>
</evidence>
<comment type="caution">
    <text evidence="1">The sequence shown here is derived from an EMBL/GenBank/DDBJ whole genome shotgun (WGS) entry which is preliminary data.</text>
</comment>
<dbReference type="AlphaFoldDB" id="A0AB73ND47"/>